<accession>A0A1V4HZC1</accession>
<dbReference type="EMBL" id="MWPQ01000036">
    <property type="protein sequence ID" value="OPH83219.1"/>
    <property type="molecule type" value="Genomic_DNA"/>
</dbReference>
<gene>
    <name evidence="1" type="ORF">B2M20_08010</name>
</gene>
<organism evidence="1 2">
    <name type="scientific">Nitrobacter vulgaris</name>
    <dbReference type="NCBI Taxonomy" id="29421"/>
    <lineage>
        <taxon>Bacteria</taxon>
        <taxon>Pseudomonadati</taxon>
        <taxon>Pseudomonadota</taxon>
        <taxon>Alphaproteobacteria</taxon>
        <taxon>Hyphomicrobiales</taxon>
        <taxon>Nitrobacteraceae</taxon>
        <taxon>Nitrobacter</taxon>
    </lineage>
</organism>
<dbReference type="Proteomes" id="UP000189940">
    <property type="component" value="Unassembled WGS sequence"/>
</dbReference>
<keyword evidence="2" id="KW-1185">Reference proteome</keyword>
<evidence type="ECO:0000313" key="2">
    <source>
        <dbReference type="Proteomes" id="UP000189940"/>
    </source>
</evidence>
<proteinExistence type="predicted"/>
<sequence length="87" mass="10087">MPLNLVCGCEVTWDASRPFELLIEADFSTREARRDIAVRREILWESGVAPSAEVLRKKREFIIAFRANHLIVGYNRNPRYVEWAIGP</sequence>
<reference evidence="1 2" key="1">
    <citation type="submission" date="2017-02" db="EMBL/GenBank/DDBJ databases">
        <title>Genome sequence of the nitrite-oxidizing bacterium Nitrobacter vulgaris strain Ab1.</title>
        <authorList>
            <person name="Mellbye B.L."/>
            <person name="Davis E.W."/>
            <person name="Spieck E."/>
            <person name="Chang J.H."/>
            <person name="Bottomley P.J."/>
            <person name="Sayavedra-Soto L.A."/>
        </authorList>
    </citation>
    <scope>NUCLEOTIDE SEQUENCE [LARGE SCALE GENOMIC DNA]</scope>
    <source>
        <strain evidence="1 2">Ab1</strain>
    </source>
</reference>
<dbReference type="AlphaFoldDB" id="A0A1V4HZC1"/>
<name>A0A1V4HZC1_NITVU</name>
<comment type="caution">
    <text evidence="1">The sequence shown here is derived from an EMBL/GenBank/DDBJ whole genome shotgun (WGS) entry which is preliminary data.</text>
</comment>
<protein>
    <submittedName>
        <fullName evidence="1">Uncharacterized protein</fullName>
    </submittedName>
</protein>
<evidence type="ECO:0000313" key="1">
    <source>
        <dbReference type="EMBL" id="OPH83219.1"/>
    </source>
</evidence>